<keyword evidence="2" id="KW-1185">Reference proteome</keyword>
<dbReference type="RefSeq" id="WP_076658789.1">
    <property type="nucleotide sequence ID" value="NZ_FTPR01000001.1"/>
</dbReference>
<proteinExistence type="predicted"/>
<dbReference type="OrthoDB" id="7857443at2"/>
<organism evidence="1 2">
    <name type="scientific">Yoonia rosea</name>
    <dbReference type="NCBI Taxonomy" id="287098"/>
    <lineage>
        <taxon>Bacteria</taxon>
        <taxon>Pseudomonadati</taxon>
        <taxon>Pseudomonadota</taxon>
        <taxon>Alphaproteobacteria</taxon>
        <taxon>Rhodobacterales</taxon>
        <taxon>Paracoccaceae</taxon>
        <taxon>Yoonia</taxon>
    </lineage>
</organism>
<dbReference type="EMBL" id="FTPR01000001">
    <property type="protein sequence ID" value="SIT81280.1"/>
    <property type="molecule type" value="Genomic_DNA"/>
</dbReference>
<evidence type="ECO:0000313" key="1">
    <source>
        <dbReference type="EMBL" id="SIT81280.1"/>
    </source>
</evidence>
<dbReference type="STRING" id="287098.SAMN05421665_1246"/>
<dbReference type="AlphaFoldDB" id="A0A1R3WTB9"/>
<protein>
    <submittedName>
        <fullName evidence="1">Uncharacterized protein</fullName>
    </submittedName>
</protein>
<gene>
    <name evidence="1" type="ORF">SAMN05421665_1246</name>
</gene>
<dbReference type="Proteomes" id="UP000186997">
    <property type="component" value="Unassembled WGS sequence"/>
</dbReference>
<name>A0A1R3WTB9_9RHOB</name>
<evidence type="ECO:0000313" key="2">
    <source>
        <dbReference type="Proteomes" id="UP000186997"/>
    </source>
</evidence>
<reference evidence="2" key="1">
    <citation type="submission" date="2017-01" db="EMBL/GenBank/DDBJ databases">
        <authorList>
            <person name="Varghese N."/>
            <person name="Submissions S."/>
        </authorList>
    </citation>
    <scope>NUCLEOTIDE SEQUENCE [LARGE SCALE GENOMIC DNA]</scope>
    <source>
        <strain evidence="2">DSM 29591</strain>
    </source>
</reference>
<sequence>MAVKPDPVFTKLTKVLSALKETTVKEKSGEEAASELKEDFRRENGGAPLTDSQRQAVRRTKVRVEWESTRKKHVRRCVACGTQLPVTARADAKTCSDACRQKLARNR</sequence>
<accession>A0A1R3WTB9</accession>